<dbReference type="PANTHER" id="PTHR22879:SF14">
    <property type="entry name" value="NUT FAMILY MEMBER 2A-RELATED"/>
    <property type="match status" value="1"/>
</dbReference>
<comment type="similarity">
    <text evidence="2">Belongs to the CDC50/LEM3 family.</text>
</comment>
<protein>
    <submittedName>
        <fullName evidence="10">Cell cycle control protein 50A</fullName>
    </submittedName>
</protein>
<evidence type="ECO:0000256" key="2">
    <source>
        <dbReference type="ARBA" id="ARBA00009457"/>
    </source>
</evidence>
<proteinExistence type="inferred from homology"/>
<feature type="region of interest" description="Disordered" evidence="7">
    <location>
        <begin position="303"/>
        <end position="341"/>
    </location>
</feature>
<evidence type="ECO:0000256" key="5">
    <source>
        <dbReference type="ARBA" id="ARBA00022989"/>
    </source>
</evidence>
<dbReference type="AlphaFoldDB" id="G5AN97"/>
<accession>G5AN97</accession>
<organism evidence="10 11">
    <name type="scientific">Heterocephalus glaber</name>
    <name type="common">Naked mole rat</name>
    <dbReference type="NCBI Taxonomy" id="10181"/>
    <lineage>
        <taxon>Eukaryota</taxon>
        <taxon>Metazoa</taxon>
        <taxon>Chordata</taxon>
        <taxon>Craniata</taxon>
        <taxon>Vertebrata</taxon>
        <taxon>Euteleostomi</taxon>
        <taxon>Mammalia</taxon>
        <taxon>Eutheria</taxon>
        <taxon>Euarchontoglires</taxon>
        <taxon>Glires</taxon>
        <taxon>Rodentia</taxon>
        <taxon>Hystricomorpha</taxon>
        <taxon>Bathyergidae</taxon>
        <taxon>Heterocephalus</taxon>
    </lineage>
</organism>
<evidence type="ECO:0000256" key="6">
    <source>
        <dbReference type="ARBA" id="ARBA00023136"/>
    </source>
</evidence>
<dbReference type="EMBL" id="JH166126">
    <property type="protein sequence ID" value="EHA98507.1"/>
    <property type="molecule type" value="Genomic_DNA"/>
</dbReference>
<dbReference type="Pfam" id="PF12881">
    <property type="entry name" value="NUT"/>
    <property type="match status" value="3"/>
</dbReference>
<evidence type="ECO:0000313" key="10">
    <source>
        <dbReference type="EMBL" id="EHA98507.1"/>
    </source>
</evidence>
<dbReference type="FunCoup" id="G5AN97">
    <property type="interactions" value="2"/>
</dbReference>
<dbReference type="STRING" id="10181.G5AN97"/>
<dbReference type="Pfam" id="PF03381">
    <property type="entry name" value="CDC50"/>
    <property type="match status" value="1"/>
</dbReference>
<evidence type="ECO:0000256" key="3">
    <source>
        <dbReference type="ARBA" id="ARBA00010586"/>
    </source>
</evidence>
<dbReference type="Proteomes" id="UP000006813">
    <property type="component" value="Unassembled WGS sequence"/>
</dbReference>
<evidence type="ECO:0000256" key="1">
    <source>
        <dbReference type="ARBA" id="ARBA00004370"/>
    </source>
</evidence>
<feature type="compositionally biased region" description="Basic and acidic residues" evidence="7">
    <location>
        <begin position="487"/>
        <end position="496"/>
    </location>
</feature>
<feature type="domain" description="Nuclear Testis protein N-terminal" evidence="9">
    <location>
        <begin position="393"/>
        <end position="649"/>
    </location>
</feature>
<dbReference type="PANTHER" id="PTHR22879">
    <property type="entry name" value="NUT FAMILY MEMBER 1"/>
    <property type="match status" value="1"/>
</dbReference>
<evidence type="ECO:0000259" key="9">
    <source>
        <dbReference type="Pfam" id="PF12881"/>
    </source>
</evidence>
<feature type="region of interest" description="Disordered" evidence="7">
    <location>
        <begin position="607"/>
        <end position="657"/>
    </location>
</feature>
<evidence type="ECO:0000256" key="7">
    <source>
        <dbReference type="SAM" id="MobiDB-lite"/>
    </source>
</evidence>
<dbReference type="GO" id="GO:0016020">
    <property type="term" value="C:membrane"/>
    <property type="evidence" value="ECO:0007669"/>
    <property type="project" value="UniProtKB-SubCell"/>
</dbReference>
<feature type="region of interest" description="Disordered" evidence="7">
    <location>
        <begin position="467"/>
        <end position="579"/>
    </location>
</feature>
<keyword evidence="5 8" id="KW-1133">Transmembrane helix</keyword>
<dbReference type="InParanoid" id="G5AN97"/>
<evidence type="ECO:0000313" key="11">
    <source>
        <dbReference type="Proteomes" id="UP000006813"/>
    </source>
</evidence>
<dbReference type="eggNOG" id="ENOG502RU0F">
    <property type="taxonomic scope" value="Eukaryota"/>
</dbReference>
<gene>
    <name evidence="10" type="ORF">GW7_06285</name>
</gene>
<feature type="domain" description="Nuclear Testis protein N-terminal" evidence="9">
    <location>
        <begin position="110"/>
        <end position="230"/>
    </location>
</feature>
<comment type="subcellular location">
    <subcellularLocation>
        <location evidence="1">Membrane</location>
    </subcellularLocation>
</comment>
<reference evidence="10 11" key="1">
    <citation type="journal article" date="2011" name="Nature">
        <title>Genome sequencing reveals insights into physiology and longevity of the naked mole rat.</title>
        <authorList>
            <person name="Kim E.B."/>
            <person name="Fang X."/>
            <person name="Fushan A.A."/>
            <person name="Huang Z."/>
            <person name="Lobanov A.V."/>
            <person name="Han L."/>
            <person name="Marino S.M."/>
            <person name="Sun X."/>
            <person name="Turanov A.A."/>
            <person name="Yang P."/>
            <person name="Yim S.H."/>
            <person name="Zhao X."/>
            <person name="Kasaikina M.V."/>
            <person name="Stoletzki N."/>
            <person name="Peng C."/>
            <person name="Polak P."/>
            <person name="Xiong Z."/>
            <person name="Kiezun A."/>
            <person name="Zhu Y."/>
            <person name="Chen Y."/>
            <person name="Kryukov G.V."/>
            <person name="Zhang Q."/>
            <person name="Peshkin L."/>
            <person name="Yang L."/>
            <person name="Bronson R.T."/>
            <person name="Buffenstein R."/>
            <person name="Wang B."/>
            <person name="Han C."/>
            <person name="Li Q."/>
            <person name="Chen L."/>
            <person name="Zhao W."/>
            <person name="Sunyaev S.R."/>
            <person name="Park T.J."/>
            <person name="Zhang G."/>
            <person name="Wang J."/>
            <person name="Gladyshev V.N."/>
        </authorList>
    </citation>
    <scope>NUCLEOTIDE SEQUENCE [LARGE SCALE GENOMIC DNA]</scope>
</reference>
<keyword evidence="6 8" id="KW-0472">Membrane</keyword>
<comment type="similarity">
    <text evidence="3">Belongs to the NUT family.</text>
</comment>
<evidence type="ECO:0000256" key="8">
    <source>
        <dbReference type="SAM" id="Phobius"/>
    </source>
</evidence>
<feature type="compositionally biased region" description="Pro residues" evidence="7">
    <location>
        <begin position="303"/>
        <end position="317"/>
    </location>
</feature>
<dbReference type="InterPro" id="IPR024310">
    <property type="entry name" value="NUT"/>
</dbReference>
<sequence length="844" mass="92420">MSVYQRSGSFTFKPYPCSWFCVSLWSQVTLWVPPITLLGVVAARELMSVSTPVEMLLEGETPDCFCKDKYSGKPMSTFQTCPMGTQPPVSRQGPQITGDKTAFPVLHPHMILKSGVILSPSVVLHPLPPDPVPVHQLHWEPPPPSFGNAPLPQGNPLVLSLFPMTPVVAGHGGCGQTGARPFNITAQARRARRPAVSLLIQSTVLTQVPLMRGAQGSSIQGKGSGRQLILSNYRPVLRSLSLRRPAMSVEKGLQIGVHEWDPTSKYKCMTFYEVAEEFMEFEAAEKMERLRLQLTGGLPGCPIPAPLRPEAPRPPVPKVVQQPGRQTLRHRLPAPQDPNASSHLRPWHLMRSLLKPWRSWTGWKKIISCPLGSLKKIRKRSSSGKRRSYAQALDILSYIDELCSQEDFVTKVEAIINLQFLEEVGSTDVETDSILAVEEVLEEVLEVEHILTLDELVEKRLLGSKAKGGVCRPQSPSAPRSAVHQGAEQDDHDPKLRVNKKTCPTPKASQVCKRYRDTDEELPGPEVPAVLRRRHHPAPLRASGPSALPQDLTPRGALSFRGASPTGVPCEPASSLGEDDGDISSLSFLLVSPRQLLNWAWPPTPEPGMGLPCPEGPAPQALPPQGGSLSPDLPPSARSKKRVLTGGGASGLPLPVTHVPPLPLRRWRRPLPESPQGLGLDPRAGRLSARPAPRGLMAMNCNAKDEVDGGPPCAPRGAAKTRRPHNTTFKQQRLPAWQPILTEGTVLPTFIIGLIYIPISISIFVTSNNVREIEIDYTGTEPSSPCNKCLSPDVTPCVCIINFTLEKAFEGNVFMYYGLSNFYQNHRRYVKSRDDSQLNGDSSA</sequence>
<evidence type="ECO:0000256" key="4">
    <source>
        <dbReference type="ARBA" id="ARBA00022692"/>
    </source>
</evidence>
<keyword evidence="4 8" id="KW-0812">Transmembrane</keyword>
<feature type="domain" description="Nuclear Testis protein N-terminal" evidence="9">
    <location>
        <begin position="235"/>
        <end position="328"/>
    </location>
</feature>
<dbReference type="InterPro" id="IPR005045">
    <property type="entry name" value="CDC50/LEM3_fam"/>
</dbReference>
<dbReference type="InterPro" id="IPR024309">
    <property type="entry name" value="NUT_N"/>
</dbReference>
<feature type="transmembrane region" description="Helical" evidence="8">
    <location>
        <begin position="746"/>
        <end position="765"/>
    </location>
</feature>
<name>G5AN97_HETGA</name>